<proteinExistence type="predicted"/>
<dbReference type="AlphaFoldDB" id="A0AAV1YX85"/>
<dbReference type="EMBL" id="CAXIEN010000009">
    <property type="protein sequence ID" value="CAL1263636.1"/>
    <property type="molecule type" value="Genomic_DNA"/>
</dbReference>
<sequence length="94" mass="9546">MLDRGGRIGSCPDVDGVSGGGLCGSYSILDGGDRIVCPDVEGISGRGLLGSYSMLDCPDDEVVAGASGELESNSAFDGEGIFRPLSLTVLQMTT</sequence>
<evidence type="ECO:0000313" key="2">
    <source>
        <dbReference type="Proteomes" id="UP001497382"/>
    </source>
</evidence>
<name>A0AAV1YX85_9ARAC</name>
<gene>
    <name evidence="1" type="ORF">LARSCL_LOCUS1595</name>
</gene>
<keyword evidence="2" id="KW-1185">Reference proteome</keyword>
<reference evidence="1 2" key="1">
    <citation type="submission" date="2024-04" db="EMBL/GenBank/DDBJ databases">
        <authorList>
            <person name="Rising A."/>
            <person name="Reimegard J."/>
            <person name="Sonavane S."/>
            <person name="Akerstrom W."/>
            <person name="Nylinder S."/>
            <person name="Hedman E."/>
            <person name="Kallberg Y."/>
        </authorList>
    </citation>
    <scope>NUCLEOTIDE SEQUENCE [LARGE SCALE GENOMIC DNA]</scope>
</reference>
<organism evidence="1 2">
    <name type="scientific">Larinioides sclopetarius</name>
    <dbReference type="NCBI Taxonomy" id="280406"/>
    <lineage>
        <taxon>Eukaryota</taxon>
        <taxon>Metazoa</taxon>
        <taxon>Ecdysozoa</taxon>
        <taxon>Arthropoda</taxon>
        <taxon>Chelicerata</taxon>
        <taxon>Arachnida</taxon>
        <taxon>Araneae</taxon>
        <taxon>Araneomorphae</taxon>
        <taxon>Entelegynae</taxon>
        <taxon>Araneoidea</taxon>
        <taxon>Araneidae</taxon>
        <taxon>Larinioides</taxon>
    </lineage>
</organism>
<accession>A0AAV1YX85</accession>
<evidence type="ECO:0000313" key="1">
    <source>
        <dbReference type="EMBL" id="CAL1263636.1"/>
    </source>
</evidence>
<comment type="caution">
    <text evidence="1">The sequence shown here is derived from an EMBL/GenBank/DDBJ whole genome shotgun (WGS) entry which is preliminary data.</text>
</comment>
<protein>
    <submittedName>
        <fullName evidence="1">Uncharacterized protein</fullName>
    </submittedName>
</protein>
<dbReference type="Proteomes" id="UP001497382">
    <property type="component" value="Unassembled WGS sequence"/>
</dbReference>
<feature type="non-terminal residue" evidence="1">
    <location>
        <position position="94"/>
    </location>
</feature>